<dbReference type="NCBIfam" id="TIGR02985">
    <property type="entry name" value="Sig70_bacteroi1"/>
    <property type="match status" value="1"/>
</dbReference>
<evidence type="ECO:0000256" key="2">
    <source>
        <dbReference type="ARBA" id="ARBA00023015"/>
    </source>
</evidence>
<comment type="caution">
    <text evidence="7">The sequence shown here is derived from an EMBL/GenBank/DDBJ whole genome shotgun (WGS) entry which is preliminary data.</text>
</comment>
<gene>
    <name evidence="7" type="ORF">GQF63_07270</name>
</gene>
<keyword evidence="2" id="KW-0805">Transcription regulation</keyword>
<dbReference type="InterPro" id="IPR013325">
    <property type="entry name" value="RNA_pol_sigma_r2"/>
</dbReference>
<dbReference type="SUPFAM" id="SSF88659">
    <property type="entry name" value="Sigma3 and sigma4 domains of RNA polymerase sigma factors"/>
    <property type="match status" value="1"/>
</dbReference>
<accession>A0A6N8KWI5</accession>
<name>A0A6N8KWI5_9SPHI</name>
<evidence type="ECO:0000256" key="3">
    <source>
        <dbReference type="ARBA" id="ARBA00023082"/>
    </source>
</evidence>
<dbReference type="InterPro" id="IPR013324">
    <property type="entry name" value="RNA_pol_sigma_r3/r4-like"/>
</dbReference>
<evidence type="ECO:0000259" key="6">
    <source>
        <dbReference type="Pfam" id="PF08281"/>
    </source>
</evidence>
<evidence type="ECO:0000313" key="7">
    <source>
        <dbReference type="EMBL" id="MVZ61813.1"/>
    </source>
</evidence>
<dbReference type="InterPro" id="IPR014284">
    <property type="entry name" value="RNA_pol_sigma-70_dom"/>
</dbReference>
<dbReference type="EMBL" id="WSQA01000004">
    <property type="protein sequence ID" value="MVZ61813.1"/>
    <property type="molecule type" value="Genomic_DNA"/>
</dbReference>
<dbReference type="Pfam" id="PF08281">
    <property type="entry name" value="Sigma70_r4_2"/>
    <property type="match status" value="1"/>
</dbReference>
<reference evidence="7 8" key="1">
    <citation type="submission" date="2019-12" db="EMBL/GenBank/DDBJ databases">
        <authorList>
            <person name="Dong K."/>
        </authorList>
    </citation>
    <scope>NUCLEOTIDE SEQUENCE [LARGE SCALE GENOMIC DNA]</scope>
    <source>
        <strain evidence="7 8">JCM 31225</strain>
    </source>
</reference>
<dbReference type="InterPro" id="IPR013249">
    <property type="entry name" value="RNA_pol_sigma70_r4_t2"/>
</dbReference>
<keyword evidence="8" id="KW-1185">Reference proteome</keyword>
<organism evidence="7 8">
    <name type="scientific">Sphingobacterium humi</name>
    <dbReference type="NCBI Taxonomy" id="1796905"/>
    <lineage>
        <taxon>Bacteria</taxon>
        <taxon>Pseudomonadati</taxon>
        <taxon>Bacteroidota</taxon>
        <taxon>Sphingobacteriia</taxon>
        <taxon>Sphingobacteriales</taxon>
        <taxon>Sphingobacteriaceae</taxon>
        <taxon>Sphingobacterium</taxon>
    </lineage>
</organism>
<keyword evidence="3" id="KW-0731">Sigma factor</keyword>
<dbReference type="GO" id="GO:0003677">
    <property type="term" value="F:DNA binding"/>
    <property type="evidence" value="ECO:0007669"/>
    <property type="project" value="InterPro"/>
</dbReference>
<dbReference type="GO" id="GO:0016987">
    <property type="term" value="F:sigma factor activity"/>
    <property type="evidence" value="ECO:0007669"/>
    <property type="project" value="UniProtKB-KW"/>
</dbReference>
<dbReference type="NCBIfam" id="TIGR02937">
    <property type="entry name" value="sigma70-ECF"/>
    <property type="match status" value="1"/>
</dbReference>
<dbReference type="Gene3D" id="1.10.1740.10">
    <property type="match status" value="1"/>
</dbReference>
<dbReference type="Proteomes" id="UP000435036">
    <property type="component" value="Unassembled WGS sequence"/>
</dbReference>
<dbReference type="InterPro" id="IPR014327">
    <property type="entry name" value="RNA_pol_sigma70_bacteroid"/>
</dbReference>
<dbReference type="GO" id="GO:0006352">
    <property type="term" value="P:DNA-templated transcription initiation"/>
    <property type="evidence" value="ECO:0007669"/>
    <property type="project" value="InterPro"/>
</dbReference>
<dbReference type="Gene3D" id="1.10.10.10">
    <property type="entry name" value="Winged helix-like DNA-binding domain superfamily/Winged helix DNA-binding domain"/>
    <property type="match status" value="1"/>
</dbReference>
<evidence type="ECO:0000313" key="8">
    <source>
        <dbReference type="Proteomes" id="UP000435036"/>
    </source>
</evidence>
<protein>
    <submittedName>
        <fullName evidence="7">RNA polymerase sigma-70 factor</fullName>
    </submittedName>
</protein>
<dbReference type="InterPro" id="IPR007627">
    <property type="entry name" value="RNA_pol_sigma70_r2"/>
</dbReference>
<dbReference type="SUPFAM" id="SSF88946">
    <property type="entry name" value="Sigma2 domain of RNA polymerase sigma factors"/>
    <property type="match status" value="1"/>
</dbReference>
<dbReference type="CDD" id="cd06171">
    <property type="entry name" value="Sigma70_r4"/>
    <property type="match status" value="1"/>
</dbReference>
<evidence type="ECO:0000259" key="5">
    <source>
        <dbReference type="Pfam" id="PF04542"/>
    </source>
</evidence>
<dbReference type="InterPro" id="IPR039425">
    <property type="entry name" value="RNA_pol_sigma-70-like"/>
</dbReference>
<feature type="domain" description="RNA polymerase sigma factor 70 region 4 type 2" evidence="6">
    <location>
        <begin position="138"/>
        <end position="186"/>
    </location>
</feature>
<dbReference type="AlphaFoldDB" id="A0A6N8KWI5"/>
<dbReference type="Pfam" id="PF04542">
    <property type="entry name" value="Sigma70_r2"/>
    <property type="match status" value="1"/>
</dbReference>
<dbReference type="PANTHER" id="PTHR43133:SF46">
    <property type="entry name" value="RNA POLYMERASE SIGMA-70 FACTOR ECF SUBFAMILY"/>
    <property type="match status" value="1"/>
</dbReference>
<feature type="domain" description="RNA polymerase sigma-70 region 2" evidence="5">
    <location>
        <begin position="41"/>
        <end position="106"/>
    </location>
</feature>
<keyword evidence="4" id="KW-0804">Transcription</keyword>
<evidence type="ECO:0000256" key="4">
    <source>
        <dbReference type="ARBA" id="ARBA00023163"/>
    </source>
</evidence>
<sequence length="212" mass="25281">MAFNQLKNNSRCPVKRDDLDPEEKSLLLQLKQGDYYAFTQLYHRYSLRLLGRIVRLVKSEEVAEELLQNLFVKIWEKREQIDPDKLLKPFLFTIAHNLVYDHFRKLAQNERFRNEFIQSYAEGYKHIEEELVYKQSEEKIMDAIKSLPPQCQRVFVLFKIEGKSYAEICELLNISKSTVNNHLTKANALLKQNLSLFQYYILIAFLFLAEYF</sequence>
<comment type="similarity">
    <text evidence="1">Belongs to the sigma-70 factor family. ECF subfamily.</text>
</comment>
<dbReference type="PANTHER" id="PTHR43133">
    <property type="entry name" value="RNA POLYMERASE ECF-TYPE SIGMA FACTO"/>
    <property type="match status" value="1"/>
</dbReference>
<proteinExistence type="inferred from homology"/>
<dbReference type="InterPro" id="IPR036388">
    <property type="entry name" value="WH-like_DNA-bd_sf"/>
</dbReference>
<evidence type="ECO:0000256" key="1">
    <source>
        <dbReference type="ARBA" id="ARBA00010641"/>
    </source>
</evidence>